<geneLocation type="plasmid" evidence="2">
    <name>Gve4548</name>
</geneLocation>
<dbReference type="EMBL" id="MH396027">
    <property type="protein sequence ID" value="AXR86337.1"/>
    <property type="molecule type" value="Genomic_DNA"/>
</dbReference>
<sequence>MKKMQKFVLASFMSIANVFPLELPQTNFFYKGDPEIIRLRDAFDNEVNVEIAKDVRSGVTSLKRGSLPTIYVYISKNQKDFRKTISKGLRKPINKKAVSLADSELIALTKHLMARSKMLRKYKDMKLQEVIEILSCVDKAVKIKNDQIPIGFDTQEEIDKLLGQVTRAKRKVFDESESKSLENQSQNQNVEFENEYYTD</sequence>
<dbReference type="AlphaFoldDB" id="A0A346Q011"/>
<name>A0A346Q011_9FLOR</name>
<evidence type="ECO:0000313" key="2">
    <source>
        <dbReference type="EMBL" id="AXR86337.1"/>
    </source>
</evidence>
<keyword evidence="2" id="KW-0614">Plasmid</keyword>
<proteinExistence type="predicted"/>
<feature type="region of interest" description="Disordered" evidence="1">
    <location>
        <begin position="173"/>
        <end position="199"/>
    </location>
</feature>
<reference evidence="2" key="1">
    <citation type="journal article" date="2018" name="J. Phycol.">
        <title>Organellar genomics: a useful tool to study evolutionary relationships and molecular evolution in Gracilariaceae (Rhodophyta).</title>
        <authorList>
            <person name="Iha C."/>
            <person name="Grassa C.J."/>
            <person name="de M Lyra G."/>
            <person name="Davis C.C."/>
            <person name="Verbruggen H."/>
            <person name="Oliveira M.C."/>
        </authorList>
    </citation>
    <scope>NUCLEOTIDE SEQUENCE</scope>
    <source>
        <plasmid evidence="2">Gve4548</plasmid>
    </source>
</reference>
<accession>A0A346Q011</accession>
<feature type="compositionally biased region" description="Polar residues" evidence="1">
    <location>
        <begin position="181"/>
        <end position="191"/>
    </location>
</feature>
<evidence type="ECO:0000256" key="1">
    <source>
        <dbReference type="SAM" id="MobiDB-lite"/>
    </source>
</evidence>
<organism evidence="2">
    <name type="scientific">Gracilaria vermiculophylla</name>
    <dbReference type="NCBI Taxonomy" id="2608709"/>
    <lineage>
        <taxon>Eukaryota</taxon>
        <taxon>Rhodophyta</taxon>
        <taxon>Florideophyceae</taxon>
        <taxon>Rhodymeniophycidae</taxon>
        <taxon>Gracilariales</taxon>
        <taxon>Gracilariaceae</taxon>
        <taxon>Gracilaria</taxon>
    </lineage>
</organism>
<protein>
    <submittedName>
        <fullName evidence="2">Uncharacterized protein</fullName>
    </submittedName>
</protein>